<dbReference type="GO" id="GO:0046872">
    <property type="term" value="F:metal ion binding"/>
    <property type="evidence" value="ECO:0007669"/>
    <property type="project" value="UniProtKB-KW"/>
</dbReference>
<feature type="transmembrane region" description="Helical" evidence="13">
    <location>
        <begin position="39"/>
        <end position="59"/>
    </location>
</feature>
<proteinExistence type="inferred from homology"/>
<evidence type="ECO:0000256" key="3">
    <source>
        <dbReference type="ARBA" id="ARBA00022448"/>
    </source>
</evidence>
<reference evidence="15" key="1">
    <citation type="submission" date="2016-10" db="EMBL/GenBank/DDBJ databases">
        <authorList>
            <person name="Varghese N."/>
            <person name="Submissions S."/>
        </authorList>
    </citation>
    <scope>NUCLEOTIDE SEQUENCE [LARGE SCALE GENOMIC DNA]</scope>
    <source>
        <strain evidence="15">DSM 16995</strain>
    </source>
</reference>
<feature type="transmembrane region" description="Helical" evidence="13">
    <location>
        <begin position="457"/>
        <end position="478"/>
    </location>
</feature>
<dbReference type="GO" id="GO:0015379">
    <property type="term" value="F:potassium:chloride symporter activity"/>
    <property type="evidence" value="ECO:0007669"/>
    <property type="project" value="InterPro"/>
</dbReference>
<evidence type="ECO:0000256" key="9">
    <source>
        <dbReference type="ARBA" id="ARBA00022989"/>
    </source>
</evidence>
<evidence type="ECO:0000256" key="1">
    <source>
        <dbReference type="ARBA" id="ARBA00004429"/>
    </source>
</evidence>
<dbReference type="Proteomes" id="UP000199053">
    <property type="component" value="Unassembled WGS sequence"/>
</dbReference>
<evidence type="ECO:0000256" key="10">
    <source>
        <dbReference type="ARBA" id="ARBA00023065"/>
    </source>
</evidence>
<dbReference type="PANTHER" id="PTHR32024">
    <property type="entry name" value="TRK SYSTEM POTASSIUM UPTAKE PROTEIN TRKG-RELATED"/>
    <property type="match status" value="1"/>
</dbReference>
<feature type="binding site" evidence="12">
    <location>
        <position position="112"/>
    </location>
    <ligand>
        <name>K(+)</name>
        <dbReference type="ChEBI" id="CHEBI:29103"/>
    </ligand>
</feature>
<keyword evidence="15" id="KW-1185">Reference proteome</keyword>
<feature type="binding site" evidence="12">
    <location>
        <position position="317"/>
    </location>
    <ligand>
        <name>K(+)</name>
        <dbReference type="ChEBI" id="CHEBI:29103"/>
    </ligand>
</feature>
<comment type="subcellular location">
    <subcellularLocation>
        <location evidence="1">Cell inner membrane</location>
        <topology evidence="1">Multi-pass membrane protein</topology>
    </subcellularLocation>
</comment>
<keyword evidence="6" id="KW-0633">Potassium transport</keyword>
<keyword evidence="5" id="KW-0997">Cell inner membrane</keyword>
<feature type="transmembrane region" description="Helical" evidence="13">
    <location>
        <begin position="5"/>
        <end position="27"/>
    </location>
</feature>
<keyword evidence="3" id="KW-0813">Transport</keyword>
<evidence type="ECO:0000256" key="2">
    <source>
        <dbReference type="ARBA" id="ARBA00009137"/>
    </source>
</evidence>
<feature type="binding site" evidence="12">
    <location>
        <position position="221"/>
    </location>
    <ligand>
        <name>K(+)</name>
        <dbReference type="ChEBI" id="CHEBI:29103"/>
    </ligand>
</feature>
<evidence type="ECO:0000313" key="14">
    <source>
        <dbReference type="EMBL" id="SDL20011.1"/>
    </source>
</evidence>
<keyword evidence="12" id="KW-0479">Metal-binding</keyword>
<feature type="transmembrane region" description="Helical" evidence="13">
    <location>
        <begin position="330"/>
        <end position="353"/>
    </location>
</feature>
<dbReference type="NCBIfam" id="TIGR00933">
    <property type="entry name" value="2a38"/>
    <property type="match status" value="1"/>
</dbReference>
<feature type="transmembrane region" description="Helical" evidence="13">
    <location>
        <begin position="183"/>
        <end position="202"/>
    </location>
</feature>
<keyword evidence="7 13" id="KW-0812">Transmembrane</keyword>
<feature type="binding site" evidence="12">
    <location>
        <position position="318"/>
    </location>
    <ligand>
        <name>K(+)</name>
        <dbReference type="ChEBI" id="CHEBI:29103"/>
    </ligand>
</feature>
<dbReference type="STRING" id="246191.SAMN05660337_2441"/>
<feature type="transmembrane region" description="Helical" evidence="13">
    <location>
        <begin position="71"/>
        <end position="92"/>
    </location>
</feature>
<feature type="binding site" evidence="12">
    <location>
        <position position="434"/>
    </location>
    <ligand>
        <name>K(+)</name>
        <dbReference type="ChEBI" id="CHEBI:29103"/>
    </ligand>
</feature>
<evidence type="ECO:0000256" key="5">
    <source>
        <dbReference type="ARBA" id="ARBA00022519"/>
    </source>
</evidence>
<dbReference type="PIRSF" id="PIRSF006247">
    <property type="entry name" value="TrkH"/>
    <property type="match status" value="1"/>
</dbReference>
<keyword evidence="4" id="KW-1003">Cell membrane</keyword>
<feature type="transmembrane region" description="Helical" evidence="13">
    <location>
        <begin position="396"/>
        <end position="419"/>
    </location>
</feature>
<dbReference type="RefSeq" id="WP_092161463.1">
    <property type="nucleotide sequence ID" value="NZ_FNGA01000003.1"/>
</dbReference>
<evidence type="ECO:0000256" key="8">
    <source>
        <dbReference type="ARBA" id="ARBA00022958"/>
    </source>
</evidence>
<dbReference type="PANTHER" id="PTHR32024:SF2">
    <property type="entry name" value="TRK SYSTEM POTASSIUM UPTAKE PROTEIN TRKG-RELATED"/>
    <property type="match status" value="1"/>
</dbReference>
<feature type="binding site" evidence="12">
    <location>
        <position position="113"/>
    </location>
    <ligand>
        <name>K(+)</name>
        <dbReference type="ChEBI" id="CHEBI:29103"/>
    </ligand>
</feature>
<dbReference type="AlphaFoldDB" id="A0A1G9I450"/>
<dbReference type="OrthoDB" id="9810952at2"/>
<organism evidence="14 15">
    <name type="scientific">Maridesulfovibrio ferrireducens</name>
    <dbReference type="NCBI Taxonomy" id="246191"/>
    <lineage>
        <taxon>Bacteria</taxon>
        <taxon>Pseudomonadati</taxon>
        <taxon>Thermodesulfobacteriota</taxon>
        <taxon>Desulfovibrionia</taxon>
        <taxon>Desulfovibrionales</taxon>
        <taxon>Desulfovibrionaceae</taxon>
        <taxon>Maridesulfovibrio</taxon>
    </lineage>
</organism>
<dbReference type="EMBL" id="FNGA01000003">
    <property type="protein sequence ID" value="SDL20011.1"/>
    <property type="molecule type" value="Genomic_DNA"/>
</dbReference>
<evidence type="ECO:0000256" key="13">
    <source>
        <dbReference type="SAM" id="Phobius"/>
    </source>
</evidence>
<feature type="transmembrane region" description="Helical" evidence="13">
    <location>
        <begin position="237"/>
        <end position="255"/>
    </location>
</feature>
<evidence type="ECO:0000313" key="15">
    <source>
        <dbReference type="Proteomes" id="UP000199053"/>
    </source>
</evidence>
<keyword evidence="9 13" id="KW-1133">Transmembrane helix</keyword>
<keyword evidence="11 13" id="KW-0472">Membrane</keyword>
<keyword evidence="10" id="KW-0406">Ion transport</keyword>
<comment type="similarity">
    <text evidence="2">Belongs to the TrkH potassium transport family.</text>
</comment>
<gene>
    <name evidence="14" type="ORF">SAMN05660337_2441</name>
</gene>
<accession>A0A1G9I450</accession>
<feature type="transmembrane region" description="Helical" evidence="13">
    <location>
        <begin position="275"/>
        <end position="295"/>
    </location>
</feature>
<dbReference type="InterPro" id="IPR004772">
    <property type="entry name" value="TrkH"/>
</dbReference>
<evidence type="ECO:0000256" key="11">
    <source>
        <dbReference type="ARBA" id="ARBA00023136"/>
    </source>
</evidence>
<evidence type="ECO:0000256" key="12">
    <source>
        <dbReference type="PIRSR" id="PIRSR006247-1"/>
    </source>
</evidence>
<sequence length="484" mass="53080">MRWKVVLHIIGALILCVGLTMIMPLAFSLYYQDSGIMPLIQSMLISCLCGLGLFLVFRSKDENQGLSHREGMAIVALGWVAAGFFGSLPFYFGDVFSSNVDCFFESLSGFTTTGSSVMTDIESVAKGILFWRSLTHWLGGMGIIVLSLAILPFLGVGGMQLYKAEVPGPVPDKLKPRIKDTAIVLWKVYLLFSAIEAILLMLGGMDFFDSLCHTFGTLATGGFSTKNTSVAYFNSAYIDYVITFFMIVAGINFSLHYQMLKGRPLILWRDPEFRFFASITALITVIVTVVVYSAHNYETVADTIRYTSFQVASIMSTTGFATADYELWPALAQGLLLLCMFLGGCAGSTSGGMKHLRIMLLLKQSYQQIFRIIHPRSVNRVKLGKKVIKPETMNDILGFAVLWIGLFVLCGLIVAATGVDVVSSFAASLACIGNIGPGIGTVGPADNFSHIPEVGKWALIFCMLLGRLEIYTVIVLCVPEFWRK</sequence>
<evidence type="ECO:0000256" key="7">
    <source>
        <dbReference type="ARBA" id="ARBA00022692"/>
    </source>
</evidence>
<protein>
    <submittedName>
        <fullName evidence="14">Trk system potassium uptake protein TrkH</fullName>
    </submittedName>
</protein>
<evidence type="ECO:0000256" key="4">
    <source>
        <dbReference type="ARBA" id="ARBA00022475"/>
    </source>
</evidence>
<feature type="transmembrane region" description="Helical" evidence="13">
    <location>
        <begin position="137"/>
        <end position="162"/>
    </location>
</feature>
<dbReference type="InterPro" id="IPR003445">
    <property type="entry name" value="Cat_transpt"/>
</dbReference>
<evidence type="ECO:0000256" key="6">
    <source>
        <dbReference type="ARBA" id="ARBA00022538"/>
    </source>
</evidence>
<name>A0A1G9I450_9BACT</name>
<keyword evidence="8 12" id="KW-0630">Potassium</keyword>
<dbReference type="GO" id="GO:0005886">
    <property type="term" value="C:plasma membrane"/>
    <property type="evidence" value="ECO:0007669"/>
    <property type="project" value="UniProtKB-SubCell"/>
</dbReference>
<dbReference type="Pfam" id="PF02386">
    <property type="entry name" value="TrkH"/>
    <property type="match status" value="1"/>
</dbReference>